<reference evidence="9 10" key="1">
    <citation type="submission" date="2020-12" db="EMBL/GenBank/DDBJ databases">
        <title>Metabolic potential, ecology and presence of endohyphal bacteria is reflected in genomic diversity of Mucoromycotina.</title>
        <authorList>
            <person name="Muszewska A."/>
            <person name="Okrasinska A."/>
            <person name="Steczkiewicz K."/>
            <person name="Drgas O."/>
            <person name="Orlowska M."/>
            <person name="Perlinska-Lenart U."/>
            <person name="Aleksandrzak-Piekarczyk T."/>
            <person name="Szatraj K."/>
            <person name="Zielenkiewicz U."/>
            <person name="Pilsyk S."/>
            <person name="Malc E."/>
            <person name="Mieczkowski P."/>
            <person name="Kruszewska J.S."/>
            <person name="Biernat P."/>
            <person name="Pawlowska J."/>
        </authorList>
    </citation>
    <scope>NUCLEOTIDE SEQUENCE [LARGE SCALE GENOMIC DNA]</scope>
    <source>
        <strain evidence="9 10">CBS 142.35</strain>
    </source>
</reference>
<evidence type="ECO:0000259" key="8">
    <source>
        <dbReference type="Pfam" id="PF01648"/>
    </source>
</evidence>
<evidence type="ECO:0000256" key="2">
    <source>
        <dbReference type="ARBA" id="ARBA00022679"/>
    </source>
</evidence>
<keyword evidence="10" id="KW-1185">Reference proteome</keyword>
<accession>A0A8H7VHF4</accession>
<dbReference type="NCBIfam" id="TIGR00556">
    <property type="entry name" value="pantethn_trn"/>
    <property type="match status" value="1"/>
</dbReference>
<evidence type="ECO:0000256" key="1">
    <source>
        <dbReference type="ARBA" id="ARBA00022516"/>
    </source>
</evidence>
<keyword evidence="4" id="KW-0276">Fatty acid metabolism</keyword>
<evidence type="ECO:0000256" key="7">
    <source>
        <dbReference type="ARBA" id="ARBA00023160"/>
    </source>
</evidence>
<dbReference type="OrthoDB" id="15433at2759"/>
<feature type="domain" description="4'-phosphopantetheinyl transferase" evidence="8">
    <location>
        <begin position="4"/>
        <end position="120"/>
    </location>
</feature>
<dbReference type="GO" id="GO:0008897">
    <property type="term" value="F:holo-[acyl-carrier-protein] synthase activity"/>
    <property type="evidence" value="ECO:0007669"/>
    <property type="project" value="InterPro"/>
</dbReference>
<evidence type="ECO:0000256" key="6">
    <source>
        <dbReference type="ARBA" id="ARBA00023098"/>
    </source>
</evidence>
<dbReference type="InterPro" id="IPR008278">
    <property type="entry name" value="4-PPantetheinyl_Trfase_dom"/>
</dbReference>
<dbReference type="GO" id="GO:0006633">
    <property type="term" value="P:fatty acid biosynthetic process"/>
    <property type="evidence" value="ECO:0007669"/>
    <property type="project" value="UniProtKB-KW"/>
</dbReference>
<dbReference type="EMBL" id="JAEPRB010000134">
    <property type="protein sequence ID" value="KAG2220640.1"/>
    <property type="molecule type" value="Genomic_DNA"/>
</dbReference>
<dbReference type="SUPFAM" id="SSF56214">
    <property type="entry name" value="4'-phosphopantetheinyl transferase"/>
    <property type="match status" value="1"/>
</dbReference>
<sequence length="126" mass="14372">MILGIGVDIVHLPRITSLVTRRGRLPLAKRILSLKELDEFNQRFPIEHLAIDQQVKYLGSRWCIKEAVYKALYPIHKLEWKQVTVGKDQGKPILHVHNGKAYGIKRSHVSLSHDGEYAISQVVLEG</sequence>
<proteinExistence type="inferred from homology"/>
<dbReference type="GO" id="GO:0000287">
    <property type="term" value="F:magnesium ion binding"/>
    <property type="evidence" value="ECO:0007669"/>
    <property type="project" value="InterPro"/>
</dbReference>
<protein>
    <recommendedName>
        <fullName evidence="8">4'-phosphopantetheinyl transferase domain-containing protein</fullName>
    </recommendedName>
</protein>
<dbReference type="AlphaFoldDB" id="A0A8H7VHF4"/>
<dbReference type="InterPro" id="IPR002582">
    <property type="entry name" value="ACPS"/>
</dbReference>
<gene>
    <name evidence="9" type="ORF">INT45_014070</name>
</gene>
<dbReference type="Pfam" id="PF01648">
    <property type="entry name" value="ACPS"/>
    <property type="match status" value="1"/>
</dbReference>
<keyword evidence="5" id="KW-0460">Magnesium</keyword>
<dbReference type="NCBIfam" id="TIGR00516">
    <property type="entry name" value="acpS"/>
    <property type="match status" value="1"/>
</dbReference>
<dbReference type="HAMAP" id="MF_00101">
    <property type="entry name" value="AcpS"/>
    <property type="match status" value="1"/>
</dbReference>
<keyword evidence="1" id="KW-0444">Lipid biosynthesis</keyword>
<keyword evidence="2" id="KW-0808">Transferase</keyword>
<dbReference type="InterPro" id="IPR004568">
    <property type="entry name" value="Ppantetheine-prot_Trfase_dom"/>
</dbReference>
<evidence type="ECO:0000256" key="4">
    <source>
        <dbReference type="ARBA" id="ARBA00022832"/>
    </source>
</evidence>
<dbReference type="Proteomes" id="UP000646827">
    <property type="component" value="Unassembled WGS sequence"/>
</dbReference>
<evidence type="ECO:0000256" key="3">
    <source>
        <dbReference type="ARBA" id="ARBA00022723"/>
    </source>
</evidence>
<keyword evidence="7" id="KW-0275">Fatty acid biosynthesis</keyword>
<name>A0A8H7VHF4_9FUNG</name>
<dbReference type="InterPro" id="IPR037143">
    <property type="entry name" value="4-PPantetheinyl_Trfase_dom_sf"/>
</dbReference>
<evidence type="ECO:0000313" key="9">
    <source>
        <dbReference type="EMBL" id="KAG2220640.1"/>
    </source>
</evidence>
<comment type="caution">
    <text evidence="9">The sequence shown here is derived from an EMBL/GenBank/DDBJ whole genome shotgun (WGS) entry which is preliminary data.</text>
</comment>
<organism evidence="9 10">
    <name type="scientific">Circinella minor</name>
    <dbReference type="NCBI Taxonomy" id="1195481"/>
    <lineage>
        <taxon>Eukaryota</taxon>
        <taxon>Fungi</taxon>
        <taxon>Fungi incertae sedis</taxon>
        <taxon>Mucoromycota</taxon>
        <taxon>Mucoromycotina</taxon>
        <taxon>Mucoromycetes</taxon>
        <taxon>Mucorales</taxon>
        <taxon>Lichtheimiaceae</taxon>
        <taxon>Circinella</taxon>
    </lineage>
</organism>
<evidence type="ECO:0000313" key="10">
    <source>
        <dbReference type="Proteomes" id="UP000646827"/>
    </source>
</evidence>
<keyword evidence="6" id="KW-0443">Lipid metabolism</keyword>
<dbReference type="Gene3D" id="3.90.470.20">
    <property type="entry name" value="4'-phosphopantetheinyl transferase domain"/>
    <property type="match status" value="1"/>
</dbReference>
<evidence type="ECO:0000256" key="5">
    <source>
        <dbReference type="ARBA" id="ARBA00022842"/>
    </source>
</evidence>
<keyword evidence="3" id="KW-0479">Metal-binding</keyword>